<keyword evidence="2" id="KW-1185">Reference proteome</keyword>
<gene>
    <name evidence="1" type="ORF">GN244_ATG14655</name>
</gene>
<organism evidence="1 2">
    <name type="scientific">Phytophthora infestans</name>
    <name type="common">Potato late blight agent</name>
    <name type="synonym">Botrytis infestans</name>
    <dbReference type="NCBI Taxonomy" id="4787"/>
    <lineage>
        <taxon>Eukaryota</taxon>
        <taxon>Sar</taxon>
        <taxon>Stramenopiles</taxon>
        <taxon>Oomycota</taxon>
        <taxon>Peronosporomycetes</taxon>
        <taxon>Peronosporales</taxon>
        <taxon>Peronosporaceae</taxon>
        <taxon>Phytophthora</taxon>
    </lineage>
</organism>
<dbReference type="EMBL" id="WSZM01000423">
    <property type="protein sequence ID" value="KAF4033321.1"/>
    <property type="molecule type" value="Genomic_DNA"/>
</dbReference>
<evidence type="ECO:0000313" key="2">
    <source>
        <dbReference type="Proteomes" id="UP000602510"/>
    </source>
</evidence>
<comment type="caution">
    <text evidence="1">The sequence shown here is derived from an EMBL/GenBank/DDBJ whole genome shotgun (WGS) entry which is preliminary data.</text>
</comment>
<accession>A0A833WPW5</accession>
<evidence type="ECO:0000313" key="1">
    <source>
        <dbReference type="EMBL" id="KAF4033321.1"/>
    </source>
</evidence>
<sequence>MKSRVNAVNHEHDSFAQMLTEESITDGDQAQLPVEQAVSAVDNISVAKGKRKRRTTITPKLSALQRRQRNRSLSVFLEDATSEAAQCEATVNSSAITASAPEATSVFPDVTSMARKDGLDEALAGNASSHNLLKRPRTQTSRKQNELLSRLYADKSVALWPGKEVWPKNSVYTDAGSSYIIERKNDGYVGISIVQRGIQNYSNIMKSPMRPAWRNLSQAERDEIDVNEDASDKKKMWRCGEY</sequence>
<dbReference type="AlphaFoldDB" id="A0A833WPW5"/>
<dbReference type="Proteomes" id="UP000602510">
    <property type="component" value="Unassembled WGS sequence"/>
</dbReference>
<reference evidence="1" key="1">
    <citation type="submission" date="2020-04" db="EMBL/GenBank/DDBJ databases">
        <title>Hybrid Assembly of Korean Phytophthora infestans isolates.</title>
        <authorList>
            <person name="Prokchorchik M."/>
            <person name="Lee Y."/>
            <person name="Seo J."/>
            <person name="Cho J.-H."/>
            <person name="Park Y.-E."/>
            <person name="Jang D.-C."/>
            <person name="Im J.-S."/>
            <person name="Choi J.-G."/>
            <person name="Park H.-J."/>
            <person name="Lee G.-B."/>
            <person name="Lee Y.-G."/>
            <person name="Hong S.-Y."/>
            <person name="Cho K."/>
            <person name="Sohn K.H."/>
        </authorList>
    </citation>
    <scope>NUCLEOTIDE SEQUENCE</scope>
    <source>
        <strain evidence="1">KR_1_A1</strain>
    </source>
</reference>
<proteinExistence type="predicted"/>
<name>A0A833WPW5_PHYIN</name>
<protein>
    <submittedName>
        <fullName evidence="1">Uncharacterized protein</fullName>
    </submittedName>
</protein>